<dbReference type="InterPro" id="IPR014755">
    <property type="entry name" value="Cu-Rt/internalin_Ig-like"/>
</dbReference>
<dbReference type="SMART" id="SM00047">
    <property type="entry name" value="LYZ2"/>
    <property type="match status" value="1"/>
</dbReference>
<proteinExistence type="predicted"/>
<dbReference type="Proteomes" id="UP001564657">
    <property type="component" value="Unassembled WGS sequence"/>
</dbReference>
<dbReference type="PANTHER" id="PTHR33308">
    <property type="entry name" value="PEPTIDOGLYCAN HYDROLASE FLGJ"/>
    <property type="match status" value="1"/>
</dbReference>
<dbReference type="RefSeq" id="WP_369703280.1">
    <property type="nucleotide sequence ID" value="NZ_JBGEWD010000002.1"/>
</dbReference>
<dbReference type="Gene3D" id="1.10.530.10">
    <property type="match status" value="1"/>
</dbReference>
<dbReference type="Pfam" id="PF01832">
    <property type="entry name" value="Glucosaminidase"/>
    <property type="match status" value="1"/>
</dbReference>
<sequence length="500" mass="55428">MKRKIKAFIITAFCMFIVFQFKVSADSQIEAPRVNIDTNKEWTVKFNTDLEPSTVNDENITVTDWNNNKVPVAVSMGSNGSTVLISPEVSGYTPGKKYYVTIGQNVESMSGKKLSNPLKMEFTTTNSYSDGTSYSELPNIVSDDFEFTPLLSSEKQGFYIKSDSTSDVQYRIFVNGQYDKADDYTELTDGYTSPDNNGKISSLKTLSGGTNGQKYKLVIYIKRAGVKGAHSDVNTDYDNYTVDYLRCVDSIDNENDEYVNYDVSLNDMVNTQLNSPDKAVFVETDVMNNAASKNLIKYYSNSNNFLDSYGKYQFLKLTYSDGATADSLNNFLLGKGILEGKGQAFLDAAKDNNINVYYLVSHAMLETSNGTSILANGGAKNDDGTYLYGVPVYNFFGINAVDSSSVLSGTKAAYENGWTTPEAAISGGAKWISSNYINGIEAGQDTLYNMRWNPEEPGQHQYATDVSWAFKQISDIIKGIQNMASDNSLNLEFEIPRFKK</sequence>
<dbReference type="InterPro" id="IPR002901">
    <property type="entry name" value="MGlyc_endo_b_GlcNAc-like_dom"/>
</dbReference>
<evidence type="ECO:0000259" key="4">
    <source>
        <dbReference type="SMART" id="SM00047"/>
    </source>
</evidence>
<keyword evidence="1 3" id="KW-0732">Signal</keyword>
<evidence type="ECO:0000313" key="6">
    <source>
        <dbReference type="Proteomes" id="UP001564657"/>
    </source>
</evidence>
<dbReference type="EMBL" id="JBGEWD010000002">
    <property type="protein sequence ID" value="MEY7999392.1"/>
    <property type="molecule type" value="Genomic_DNA"/>
</dbReference>
<feature type="chain" id="PRO_5047105080" evidence="3">
    <location>
        <begin position="26"/>
        <end position="500"/>
    </location>
</feature>
<protein>
    <submittedName>
        <fullName evidence="5">Ig-like domain-containing protein</fullName>
    </submittedName>
</protein>
<comment type="caution">
    <text evidence="5">The sequence shown here is derived from an EMBL/GenBank/DDBJ whole genome shotgun (WGS) entry which is preliminary data.</text>
</comment>
<accession>A0ABV4BMA1</accession>
<evidence type="ECO:0000256" key="3">
    <source>
        <dbReference type="SAM" id="SignalP"/>
    </source>
</evidence>
<dbReference type="PANTHER" id="PTHR33308:SF9">
    <property type="entry name" value="PEPTIDOGLYCAN HYDROLASE FLGJ"/>
    <property type="match status" value="1"/>
</dbReference>
<evidence type="ECO:0000256" key="2">
    <source>
        <dbReference type="ARBA" id="ARBA00022801"/>
    </source>
</evidence>
<evidence type="ECO:0000256" key="1">
    <source>
        <dbReference type="ARBA" id="ARBA00022729"/>
    </source>
</evidence>
<keyword evidence="2" id="KW-0378">Hydrolase</keyword>
<name>A0ABV4BMA1_9CLOT</name>
<reference evidence="5 6" key="1">
    <citation type="submission" date="2024-08" db="EMBL/GenBank/DDBJ databases">
        <title>Clostridium lapicellarii sp. nov., and Clostridium renhuaiense sp. nov., two species isolated from the mud in a fermentation cellar used for producing sauce-flavour Chinese liquors.</title>
        <authorList>
            <person name="Yang F."/>
            <person name="Wang H."/>
            <person name="Chen L.Q."/>
            <person name="Zhou N."/>
            <person name="Lu J.J."/>
            <person name="Pu X.X."/>
            <person name="Wan B."/>
            <person name="Wang L."/>
            <person name="Liu S.J."/>
        </authorList>
    </citation>
    <scope>NUCLEOTIDE SEQUENCE [LARGE SCALE GENOMIC DNA]</scope>
    <source>
        <strain evidence="5 6">MT-5</strain>
    </source>
</reference>
<feature type="signal peptide" evidence="3">
    <location>
        <begin position="1"/>
        <end position="25"/>
    </location>
</feature>
<gene>
    <name evidence="5" type="ORF">AB8U03_04125</name>
</gene>
<dbReference type="Gene3D" id="2.60.40.1220">
    <property type="match status" value="1"/>
</dbReference>
<dbReference type="InterPro" id="IPR051056">
    <property type="entry name" value="Glycosyl_Hydrolase_73"/>
</dbReference>
<dbReference type="InterPro" id="IPR032812">
    <property type="entry name" value="SbsA_Ig"/>
</dbReference>
<feature type="domain" description="Mannosyl-glycoprotein endo-beta-N-acetylglucosamidase-like" evidence="4">
    <location>
        <begin position="330"/>
        <end position="487"/>
    </location>
</feature>
<dbReference type="Pfam" id="PF13205">
    <property type="entry name" value="Big_5"/>
    <property type="match status" value="1"/>
</dbReference>
<keyword evidence="6" id="KW-1185">Reference proteome</keyword>
<organism evidence="5 6">
    <name type="scientific">Clostridium moutaii</name>
    <dbReference type="NCBI Taxonomy" id="3240932"/>
    <lineage>
        <taxon>Bacteria</taxon>
        <taxon>Bacillati</taxon>
        <taxon>Bacillota</taxon>
        <taxon>Clostridia</taxon>
        <taxon>Eubacteriales</taxon>
        <taxon>Clostridiaceae</taxon>
        <taxon>Clostridium</taxon>
    </lineage>
</organism>
<evidence type="ECO:0000313" key="5">
    <source>
        <dbReference type="EMBL" id="MEY7999392.1"/>
    </source>
</evidence>